<dbReference type="KEGG" id="this:HZT40_15195"/>
<evidence type="ECO:0000313" key="2">
    <source>
        <dbReference type="Proteomes" id="UP000510621"/>
    </source>
</evidence>
<protein>
    <recommendedName>
        <fullName evidence="3">Transposase</fullName>
    </recommendedName>
</protein>
<name>A0A7L6AUR7_9GAMM</name>
<accession>A0A7L6AUR7</accession>
<gene>
    <name evidence="1" type="ORF">HZT40_15195</name>
</gene>
<evidence type="ECO:0008006" key="3">
    <source>
        <dbReference type="Google" id="ProtNLM"/>
    </source>
</evidence>
<reference evidence="1" key="1">
    <citation type="submission" date="2020-06" db="EMBL/GenBank/DDBJ databases">
        <title>Analysis procedures for assessing recovery of high quality, complete, closed genomes from Nanopore long read metagenome sequencing.</title>
        <authorList>
            <person name="Bessarab I."/>
            <person name="Arumugam K."/>
            <person name="Haryono M."/>
            <person name="Liu X."/>
            <person name="Roy S."/>
            <person name="Zuniga-Montanez R.E."/>
            <person name="Qiu G."/>
            <person name="Drautz-Moses D.I."/>
            <person name="Law Y.Y."/>
            <person name="Wuertz S."/>
            <person name="Lauro F.M."/>
            <person name="Huson D.H."/>
            <person name="Williams R.B."/>
        </authorList>
    </citation>
    <scope>NUCLEOTIDE SEQUENCE [LARGE SCALE GENOMIC DNA]</scope>
    <source>
        <strain evidence="1">SSD2</strain>
    </source>
</reference>
<sequence length="47" mass="5637">MSHRNLIERLWGFFKRKVIYGIYYETFAEFKRAALDFSTPLGAIMTF</sequence>
<dbReference type="Proteomes" id="UP000510621">
    <property type="component" value="Chromosome"/>
</dbReference>
<dbReference type="AlphaFoldDB" id="A0A7L6AUR7"/>
<evidence type="ECO:0000313" key="1">
    <source>
        <dbReference type="EMBL" id="QLQ32707.1"/>
    </source>
</evidence>
<proteinExistence type="predicted"/>
<organism evidence="1 2">
    <name type="scientific">Candidatus Thiothrix singaporensis</name>
    <dbReference type="NCBI Taxonomy" id="2799669"/>
    <lineage>
        <taxon>Bacteria</taxon>
        <taxon>Pseudomonadati</taxon>
        <taxon>Pseudomonadota</taxon>
        <taxon>Gammaproteobacteria</taxon>
        <taxon>Thiotrichales</taxon>
        <taxon>Thiotrichaceae</taxon>
        <taxon>Thiothrix</taxon>
    </lineage>
</organism>
<keyword evidence="2" id="KW-1185">Reference proteome</keyword>
<dbReference type="EMBL" id="CP059265">
    <property type="protein sequence ID" value="QLQ32707.1"/>
    <property type="molecule type" value="Genomic_DNA"/>
</dbReference>